<keyword evidence="12" id="KW-0333">Golgi apparatus</keyword>
<keyword evidence="10" id="KW-0735">Signal-anchor</keyword>
<dbReference type="Pfam" id="PF13896">
    <property type="entry name" value="Glyco_transf_49"/>
    <property type="match status" value="1"/>
</dbReference>
<evidence type="ECO:0000313" key="22">
    <source>
        <dbReference type="Proteomes" id="UP000694388"/>
    </source>
</evidence>
<evidence type="ECO:0000256" key="10">
    <source>
        <dbReference type="ARBA" id="ARBA00022968"/>
    </source>
</evidence>
<reference evidence="21" key="1">
    <citation type="submission" date="2025-08" db="UniProtKB">
        <authorList>
            <consortium name="Ensembl"/>
        </authorList>
    </citation>
    <scope>IDENTIFICATION</scope>
</reference>
<dbReference type="AlphaFoldDB" id="A0A8C4QLC7"/>
<dbReference type="GO" id="GO:0015020">
    <property type="term" value="F:glucuronosyltransferase activity"/>
    <property type="evidence" value="ECO:0007669"/>
    <property type="project" value="InterPro"/>
</dbReference>
<evidence type="ECO:0000256" key="8">
    <source>
        <dbReference type="ARBA" id="ARBA00022692"/>
    </source>
</evidence>
<evidence type="ECO:0000256" key="17">
    <source>
        <dbReference type="ARBA" id="ARBA00032175"/>
    </source>
</evidence>
<keyword evidence="15" id="KW-0464">Manganese</keyword>
<evidence type="ECO:0000256" key="11">
    <source>
        <dbReference type="ARBA" id="ARBA00022989"/>
    </source>
</evidence>
<keyword evidence="8" id="KW-0812">Transmembrane</keyword>
<accession>A0A8C4QLC7</accession>
<evidence type="ECO:0000256" key="9">
    <source>
        <dbReference type="ARBA" id="ARBA00022723"/>
    </source>
</evidence>
<comment type="cofactor">
    <cofactor evidence="1">
        <name>Mn(2+)</name>
        <dbReference type="ChEBI" id="CHEBI:29035"/>
    </cofactor>
</comment>
<evidence type="ECO:0000256" key="13">
    <source>
        <dbReference type="ARBA" id="ARBA00023136"/>
    </source>
</evidence>
<keyword evidence="14" id="KW-0325">Glycoprotein</keyword>
<keyword evidence="6" id="KW-0328">Glycosyltransferase</keyword>
<evidence type="ECO:0000313" key="21">
    <source>
        <dbReference type="Ensembl" id="ENSEBUP00000017155.1"/>
    </source>
</evidence>
<comment type="similarity">
    <text evidence="4">Belongs to the glycosyltransferase 49 family.</text>
</comment>
<evidence type="ECO:0000256" key="6">
    <source>
        <dbReference type="ARBA" id="ARBA00022676"/>
    </source>
</evidence>
<organism evidence="21 22">
    <name type="scientific">Eptatretus burgeri</name>
    <name type="common">Inshore hagfish</name>
    <dbReference type="NCBI Taxonomy" id="7764"/>
    <lineage>
        <taxon>Eukaryota</taxon>
        <taxon>Metazoa</taxon>
        <taxon>Chordata</taxon>
        <taxon>Craniata</taxon>
        <taxon>Vertebrata</taxon>
        <taxon>Cyclostomata</taxon>
        <taxon>Myxini</taxon>
        <taxon>Myxiniformes</taxon>
        <taxon>Myxinidae</taxon>
        <taxon>Eptatretinae</taxon>
        <taxon>Eptatretus</taxon>
    </lineage>
</organism>
<dbReference type="PANTHER" id="PTHR46420:SF1">
    <property type="entry name" value="BETA-1,4-GLUCURONYLTRANSFERASE 1"/>
    <property type="match status" value="1"/>
</dbReference>
<keyword evidence="13" id="KW-0472">Membrane</keyword>
<evidence type="ECO:0000256" key="18">
    <source>
        <dbReference type="ARBA" id="ARBA00032181"/>
    </source>
</evidence>
<comment type="pathway">
    <text evidence="3">Protein modification; protein glycosylation.</text>
</comment>
<evidence type="ECO:0000256" key="1">
    <source>
        <dbReference type="ARBA" id="ARBA00001936"/>
    </source>
</evidence>
<dbReference type="GO" id="GO:0035269">
    <property type="term" value="P:protein O-linked glycosylation via mannose"/>
    <property type="evidence" value="ECO:0007669"/>
    <property type="project" value="TreeGrafter"/>
</dbReference>
<evidence type="ECO:0000256" key="5">
    <source>
        <dbReference type="ARBA" id="ARBA00017962"/>
    </source>
</evidence>
<name>A0A8C4QLC7_EPTBU</name>
<dbReference type="GeneTree" id="ENSGT00940000157679"/>
<evidence type="ECO:0000256" key="7">
    <source>
        <dbReference type="ARBA" id="ARBA00022679"/>
    </source>
</evidence>
<evidence type="ECO:0000256" key="4">
    <source>
        <dbReference type="ARBA" id="ARBA00008539"/>
    </source>
</evidence>
<sequence length="424" mass="47498">MPTRRSRLALFVAGLSALALLLQLIYLFLLLGSDGRRGYEPGVEGRHPRLVSEQEARKEKLQLVSALASQGEPHGDGHHWIYRGIAGGSAVKDGGALDVTLTTHTSLDRLHELDSLLTRWRGPVSLSLFCPGNASGLALWAIWSLRACSSAVRDRVSFHLVYPARPSSLRPGDIGPFPGCDGHREGFTSFLRLHTGVAVSYELGFAPYPNNLLRNVARTGGGRGRYVLPLDVDMMPSAGLHSALIEFLGREATRLSFGDRTVFVLPAFETRSPPGHEPANKADLLRQVAHGDARPFYSELCGKCQRPTDFGRWAELPLRSTLGSSYDVLWRDPWEPFFLSPRSVPLFDERFQQYGFNRISQACELHVSGYRFAVLDEAFVVHKGFKMPGSFHARKDVEQEKNRELFRRFKVELKIRYPRSSRRC</sequence>
<comment type="catalytic activity">
    <reaction evidence="20">
        <text>3-O-[beta-D-Xyl-(1-&gt;4)-Rib-ol-P-Rib-ol-P-3-beta-D-GalNAc-(1-&gt;3)-beta-D-GlcNAc-(1-&gt;4)-(O-6-P-alpha-D-Man)]-Thr-[protein] + UDP-alpha-D-glucuronate = 3-O-[beta-D-GlcA-(1-&gt;3)-beta-D-Xyl-(1-&gt;4)-Rib-ol-P-Rib-ol-P-3-beta-D-GalNAc-(1-&gt;3)-beta-D-GlcNAc-(1-&gt;4)-(O-6-P-alpha-D-Man)]-Thr-[protein] + UDP + H(+)</text>
        <dbReference type="Rhea" id="RHEA:46860"/>
        <dbReference type="Rhea" id="RHEA-COMP:15023"/>
        <dbReference type="Rhea" id="RHEA-COMP:17482"/>
        <dbReference type="ChEBI" id="CHEBI:15378"/>
        <dbReference type="ChEBI" id="CHEBI:58052"/>
        <dbReference type="ChEBI" id="CHEBI:58223"/>
        <dbReference type="ChEBI" id="CHEBI:142405"/>
        <dbReference type="ChEBI" id="CHEBI:177336"/>
    </reaction>
</comment>
<dbReference type="PANTHER" id="PTHR46420">
    <property type="entry name" value="BETA-1,4-GLUCURONYLTRANSFERASE 1"/>
    <property type="match status" value="1"/>
</dbReference>
<evidence type="ECO:0000256" key="2">
    <source>
        <dbReference type="ARBA" id="ARBA00004323"/>
    </source>
</evidence>
<dbReference type="GO" id="GO:0000139">
    <property type="term" value="C:Golgi membrane"/>
    <property type="evidence" value="ECO:0007669"/>
    <property type="project" value="UniProtKB-SubCell"/>
</dbReference>
<protein>
    <recommendedName>
        <fullName evidence="5">Beta-1,4-glucuronyltransferase 1</fullName>
    </recommendedName>
    <alternativeName>
        <fullName evidence="16">I-beta-1,3-N-acetylglucosaminyltransferase</fullName>
    </alternativeName>
    <alternativeName>
        <fullName evidence="19">N-acetyllactosaminide beta-1,3-N-acetylglucosaminyltransferase</fullName>
    </alternativeName>
    <alternativeName>
        <fullName evidence="17">Poly-N-acetyllactosamine extension enzyme</fullName>
    </alternativeName>
    <alternativeName>
        <fullName evidence="18">UDP-GlcNAc:betaGal beta-1,3-N-acetylglucosaminyltransferase 1</fullName>
    </alternativeName>
</protein>
<evidence type="ECO:0000256" key="14">
    <source>
        <dbReference type="ARBA" id="ARBA00023180"/>
    </source>
</evidence>
<evidence type="ECO:0000256" key="20">
    <source>
        <dbReference type="ARBA" id="ARBA00047852"/>
    </source>
</evidence>
<dbReference type="GO" id="GO:0055001">
    <property type="term" value="P:muscle cell development"/>
    <property type="evidence" value="ECO:0007669"/>
    <property type="project" value="Ensembl"/>
</dbReference>
<evidence type="ECO:0000256" key="19">
    <source>
        <dbReference type="ARBA" id="ARBA00033291"/>
    </source>
</evidence>
<dbReference type="OMA" id="SGQYRIY"/>
<proteinExistence type="inferred from homology"/>
<dbReference type="UniPathway" id="UPA00378"/>
<evidence type="ECO:0000256" key="3">
    <source>
        <dbReference type="ARBA" id="ARBA00004922"/>
    </source>
</evidence>
<keyword evidence="11" id="KW-1133">Transmembrane helix</keyword>
<dbReference type="InterPro" id="IPR043189">
    <property type="entry name" value="B4GAT1"/>
</dbReference>
<comment type="subcellular location">
    <subcellularLocation>
        <location evidence="2">Golgi apparatus membrane</location>
        <topology evidence="2">Single-pass type II membrane protein</topology>
    </subcellularLocation>
</comment>
<keyword evidence="9" id="KW-0479">Metal-binding</keyword>
<dbReference type="Ensembl" id="ENSEBUT00000017731.1">
    <property type="protein sequence ID" value="ENSEBUP00000017155.1"/>
    <property type="gene ID" value="ENSEBUG00000010729.1"/>
</dbReference>
<dbReference type="Proteomes" id="UP000694388">
    <property type="component" value="Unplaced"/>
</dbReference>
<evidence type="ECO:0000256" key="12">
    <source>
        <dbReference type="ARBA" id="ARBA00023034"/>
    </source>
</evidence>
<dbReference type="GO" id="GO:0046872">
    <property type="term" value="F:metal ion binding"/>
    <property type="evidence" value="ECO:0007669"/>
    <property type="project" value="UniProtKB-KW"/>
</dbReference>
<keyword evidence="22" id="KW-1185">Reference proteome</keyword>
<evidence type="ECO:0000256" key="16">
    <source>
        <dbReference type="ARBA" id="ARBA00030723"/>
    </source>
</evidence>
<reference evidence="21" key="2">
    <citation type="submission" date="2025-09" db="UniProtKB">
        <authorList>
            <consortium name="Ensembl"/>
        </authorList>
    </citation>
    <scope>IDENTIFICATION</scope>
</reference>
<keyword evidence="7" id="KW-0808">Transferase</keyword>
<evidence type="ECO:0000256" key="15">
    <source>
        <dbReference type="ARBA" id="ARBA00023211"/>
    </source>
</evidence>